<evidence type="ECO:0000256" key="4">
    <source>
        <dbReference type="ARBA" id="ARBA00022737"/>
    </source>
</evidence>
<feature type="domain" description="Cadherin" evidence="15">
    <location>
        <begin position="112"/>
        <end position="231"/>
    </location>
</feature>
<evidence type="ECO:0000256" key="2">
    <source>
        <dbReference type="ARBA" id="ARBA00022692"/>
    </source>
</evidence>
<evidence type="ECO:0000256" key="3">
    <source>
        <dbReference type="ARBA" id="ARBA00022729"/>
    </source>
</evidence>
<comment type="similarity">
    <text evidence="13">Belongs to the calsyntenin family.</text>
</comment>
<evidence type="ECO:0000256" key="7">
    <source>
        <dbReference type="ARBA" id="ARBA00022989"/>
    </source>
</evidence>
<name>S7MRM0_MYOBR</name>
<dbReference type="PRINTS" id="PR00205">
    <property type="entry name" value="CADHERIN"/>
</dbReference>
<dbReference type="InterPro" id="IPR013320">
    <property type="entry name" value="ConA-like_dom_sf"/>
</dbReference>
<dbReference type="GO" id="GO:0005509">
    <property type="term" value="F:calcium ion binding"/>
    <property type="evidence" value="ECO:0007669"/>
    <property type="project" value="UniProtKB-UniRule"/>
</dbReference>
<dbReference type="eggNOG" id="KOG1834">
    <property type="taxonomic scope" value="Eukaryota"/>
</dbReference>
<keyword evidence="2" id="KW-0812">Transmembrane</keyword>
<dbReference type="FunFam" id="2.60.40.60:FF:000085">
    <property type="entry name" value="Calsyntenin 1"/>
    <property type="match status" value="1"/>
</dbReference>
<evidence type="ECO:0000313" key="16">
    <source>
        <dbReference type="EMBL" id="EPQ06070.1"/>
    </source>
</evidence>
<keyword evidence="7" id="KW-1133">Transmembrane helix</keyword>
<keyword evidence="8" id="KW-0770">Synapse</keyword>
<evidence type="ECO:0000259" key="15">
    <source>
        <dbReference type="PROSITE" id="PS50268"/>
    </source>
</evidence>
<dbReference type="FunFam" id="2.60.40.60:FF:000025">
    <property type="entry name" value="Calsyntenin 1"/>
    <property type="match status" value="1"/>
</dbReference>
<dbReference type="PROSITE" id="PS50268">
    <property type="entry name" value="CADHERIN_2"/>
    <property type="match status" value="2"/>
</dbReference>
<comment type="subcellular location">
    <subcellularLocation>
        <location evidence="12">Postsynaptic cell membrane</location>
        <topology evidence="12">Single-pass type I membrane protein</topology>
    </subcellularLocation>
</comment>
<evidence type="ECO:0000256" key="10">
    <source>
        <dbReference type="ARBA" id="ARBA00023180"/>
    </source>
</evidence>
<dbReference type="GO" id="GO:0051965">
    <property type="term" value="P:positive regulation of synapse assembly"/>
    <property type="evidence" value="ECO:0007669"/>
    <property type="project" value="TreeGrafter"/>
</dbReference>
<feature type="domain" description="Cadherin" evidence="15">
    <location>
        <begin position="34"/>
        <end position="111"/>
    </location>
</feature>
<evidence type="ECO:0000256" key="8">
    <source>
        <dbReference type="ARBA" id="ARBA00023018"/>
    </source>
</evidence>
<dbReference type="CDD" id="cd11304">
    <property type="entry name" value="Cadherin_repeat"/>
    <property type="match status" value="2"/>
</dbReference>
<dbReference type="EMBL" id="KE161960">
    <property type="protein sequence ID" value="EPQ06070.1"/>
    <property type="molecule type" value="Genomic_DNA"/>
</dbReference>
<dbReference type="SUPFAM" id="SSF49313">
    <property type="entry name" value="Cadherin-like"/>
    <property type="match status" value="2"/>
</dbReference>
<dbReference type="GO" id="GO:0007156">
    <property type="term" value="P:homophilic cell adhesion via plasma membrane adhesion molecules"/>
    <property type="evidence" value="ECO:0007669"/>
    <property type="project" value="InterPro"/>
</dbReference>
<keyword evidence="9" id="KW-0472">Membrane</keyword>
<dbReference type="InterPro" id="IPR002126">
    <property type="entry name" value="Cadherin-like_dom"/>
</dbReference>
<dbReference type="GO" id="GO:0045211">
    <property type="term" value="C:postsynaptic membrane"/>
    <property type="evidence" value="ECO:0007669"/>
    <property type="project" value="UniProtKB-SubCell"/>
</dbReference>
<keyword evidence="5 14" id="KW-0106">Calcium</keyword>
<dbReference type="SMART" id="SM00112">
    <property type="entry name" value="CA"/>
    <property type="match status" value="2"/>
</dbReference>
<evidence type="ECO:0000256" key="1">
    <source>
        <dbReference type="ARBA" id="ARBA00022475"/>
    </source>
</evidence>
<dbReference type="GO" id="GO:0050806">
    <property type="term" value="P:positive regulation of synaptic transmission"/>
    <property type="evidence" value="ECO:0007669"/>
    <property type="project" value="TreeGrafter"/>
</dbReference>
<reference evidence="16 17" key="1">
    <citation type="journal article" date="2013" name="Nat. Commun.">
        <title>Genome analysis reveals insights into physiology and longevity of the Brandt's bat Myotis brandtii.</title>
        <authorList>
            <person name="Seim I."/>
            <person name="Fang X."/>
            <person name="Xiong Z."/>
            <person name="Lobanov A.V."/>
            <person name="Huang Z."/>
            <person name="Ma S."/>
            <person name="Feng Y."/>
            <person name="Turanov A.A."/>
            <person name="Zhu Y."/>
            <person name="Lenz T.L."/>
            <person name="Gerashchenko M.V."/>
            <person name="Fan D."/>
            <person name="Hee Yim S."/>
            <person name="Yao X."/>
            <person name="Jordan D."/>
            <person name="Xiong Y."/>
            <person name="Ma Y."/>
            <person name="Lyapunov A.N."/>
            <person name="Chen G."/>
            <person name="Kulakova O.I."/>
            <person name="Sun Y."/>
            <person name="Lee S.G."/>
            <person name="Bronson R.T."/>
            <person name="Moskalev A.A."/>
            <person name="Sunyaev S.R."/>
            <person name="Zhang G."/>
            <person name="Krogh A."/>
            <person name="Wang J."/>
            <person name="Gladyshev V.N."/>
        </authorList>
    </citation>
    <scope>NUCLEOTIDE SEQUENCE [LARGE SCALE GENOMIC DNA]</scope>
</reference>
<dbReference type="Pfam" id="PF00028">
    <property type="entry name" value="Cadherin"/>
    <property type="match status" value="1"/>
</dbReference>
<evidence type="ECO:0000256" key="6">
    <source>
        <dbReference type="ARBA" id="ARBA00022889"/>
    </source>
</evidence>
<dbReference type="PANTHER" id="PTHR14139:SF3">
    <property type="entry name" value="CALSYNTENIN-2"/>
    <property type="match status" value="1"/>
</dbReference>
<gene>
    <name evidence="16" type="ORF">D623_10034451</name>
</gene>
<keyword evidence="10" id="KW-0325">Glycoprotein</keyword>
<keyword evidence="17" id="KW-1185">Reference proteome</keyword>
<keyword evidence="3" id="KW-0732">Signal</keyword>
<dbReference type="Gene3D" id="2.60.40.60">
    <property type="entry name" value="Cadherins"/>
    <property type="match status" value="2"/>
</dbReference>
<protein>
    <submittedName>
        <fullName evidence="16">Calsyntenin-2</fullName>
    </submittedName>
</protein>
<organism evidence="16 17">
    <name type="scientific">Myotis brandtii</name>
    <name type="common">Brandt's bat</name>
    <dbReference type="NCBI Taxonomy" id="109478"/>
    <lineage>
        <taxon>Eukaryota</taxon>
        <taxon>Metazoa</taxon>
        <taxon>Chordata</taxon>
        <taxon>Craniata</taxon>
        <taxon>Vertebrata</taxon>
        <taxon>Euteleostomi</taxon>
        <taxon>Mammalia</taxon>
        <taxon>Eutheria</taxon>
        <taxon>Laurasiatheria</taxon>
        <taxon>Chiroptera</taxon>
        <taxon>Yangochiroptera</taxon>
        <taxon>Vespertilionidae</taxon>
        <taxon>Myotis</taxon>
    </lineage>
</organism>
<evidence type="ECO:0000256" key="9">
    <source>
        <dbReference type="ARBA" id="ARBA00023136"/>
    </source>
</evidence>
<dbReference type="Proteomes" id="UP000052978">
    <property type="component" value="Unassembled WGS sequence"/>
</dbReference>
<keyword evidence="11" id="KW-0628">Postsynaptic cell membrane</keyword>
<keyword evidence="1" id="KW-1003">Cell membrane</keyword>
<evidence type="ECO:0000256" key="5">
    <source>
        <dbReference type="ARBA" id="ARBA00022837"/>
    </source>
</evidence>
<sequence>MARRGCSENGVFVMKLRINEIIKNQKPKGEICAFKIHGQELPFEAVVLNKTSGEGRLRAKSPIDCELQKEYTFIIQAYDCGAGPRETAWKKSHKAVVHIQVKDVNEFAPAFKEPAYKAVVTEGKIYDSILQVEAVDEDCSPQYSQICNYEIVTTDVPFAIDRNGNIRNTEKLSYDKQHQYEILVTAYDCGQKPAAQDTLVQVDVKPVCKPGWQDWTKRIEYQPGSGSVPLFPSIHLETCDGAVSSIQITTELQTNYIGKGCDRETYSEKSLQKLCGASSGIIDLLPSPSAASNWTAGLLVDSSEMIFKFDGRQGAKVPDGIVPKNLTDQFTITMWMKHGPSPGVRAEKETILCNSDKTEMNRHHYALYVHNCRLVFLLRKDFDQADTFRPAEFHWKLDQPDRDSKHLTMLLWALKPEHAKQEGFHIALQEAPTERGRCPRGAVLFPQPSP</sequence>
<evidence type="ECO:0000313" key="17">
    <source>
        <dbReference type="Proteomes" id="UP000052978"/>
    </source>
</evidence>
<evidence type="ECO:0000256" key="11">
    <source>
        <dbReference type="ARBA" id="ARBA00023257"/>
    </source>
</evidence>
<dbReference type="GO" id="GO:0009986">
    <property type="term" value="C:cell surface"/>
    <property type="evidence" value="ECO:0007669"/>
    <property type="project" value="TreeGrafter"/>
</dbReference>
<dbReference type="PANTHER" id="PTHR14139">
    <property type="entry name" value="CALSYNTENIN"/>
    <property type="match status" value="1"/>
</dbReference>
<keyword evidence="4" id="KW-0677">Repeat</keyword>
<evidence type="ECO:0000256" key="14">
    <source>
        <dbReference type="PROSITE-ProRule" id="PRU00043"/>
    </source>
</evidence>
<evidence type="ECO:0000256" key="12">
    <source>
        <dbReference type="ARBA" id="ARBA00035006"/>
    </source>
</evidence>
<dbReference type="AlphaFoldDB" id="S7MRM0"/>
<evidence type="ECO:0000256" key="13">
    <source>
        <dbReference type="ARBA" id="ARBA00035015"/>
    </source>
</evidence>
<dbReference type="InterPro" id="IPR015919">
    <property type="entry name" value="Cadherin-like_sf"/>
</dbReference>
<dbReference type="SUPFAM" id="SSF49899">
    <property type="entry name" value="Concanavalin A-like lectins/glucanases"/>
    <property type="match status" value="1"/>
</dbReference>
<keyword evidence="6" id="KW-0130">Cell adhesion</keyword>
<dbReference type="Gene3D" id="2.60.120.200">
    <property type="match status" value="1"/>
</dbReference>
<accession>S7MRM0</accession>
<proteinExistence type="inferred from homology"/>